<dbReference type="PANTHER" id="PTHR31286">
    <property type="entry name" value="GLYCINE-RICH CELL WALL STRUCTURAL PROTEIN 1.8-LIKE"/>
    <property type="match status" value="1"/>
</dbReference>
<evidence type="ECO:0000313" key="2">
    <source>
        <dbReference type="Proteomes" id="UP001552299"/>
    </source>
</evidence>
<dbReference type="Proteomes" id="UP001552299">
    <property type="component" value="Unassembled WGS sequence"/>
</dbReference>
<dbReference type="PANTHER" id="PTHR31286:SF180">
    <property type="entry name" value="OS10G0362600 PROTEIN"/>
    <property type="match status" value="1"/>
</dbReference>
<gene>
    <name evidence="1" type="ORF">M5K25_024608</name>
</gene>
<evidence type="ECO:0000313" key="1">
    <source>
        <dbReference type="EMBL" id="KAL0906140.1"/>
    </source>
</evidence>
<protein>
    <recommendedName>
        <fullName evidence="3">DUF4283 domain-containing protein</fullName>
    </recommendedName>
</protein>
<comment type="caution">
    <text evidence="1">The sequence shown here is derived from an EMBL/GenBank/DDBJ whole genome shotgun (WGS) entry which is preliminary data.</text>
</comment>
<sequence length="479" mass="52823">MIIMMASEGHWPPSAGGPFNVYRSSIGSSFFPAQSISSSPPAFGDGKFGFVLDAKSRFRSGMPLIINEGGLLNSNKTIEDIGKGKNVLVEDKGKGHFKIALFPDSRGELHFNAGASSSSGTMDILNKDENLGLRTSEGLASKIVDLGGIISKVDQDVGHGMMESDSEGLGKVNGSIKTFGKFHLTMLGIRWVLCSFYEPESLESVYSNGPWLPNLPLQCWDELNICRITSMVGKPYLLDGNMFQWGRREFARICVHIKLEDKLTQGVWVEGSSGKFFQRIEYERIFNFYYNYVDDKKMAIAVGAIKGGYGPWIHVNYGKRRNKKPIFKKIDPRPVKEAMRNGTGFVNPGSMEKNFEAVKVYNDGDVPRLDLGGAVVSPPQNVLIQKCTLQLVDPDTVVGMDSSPCILPTDDNKFKILNDIIEEGEIILSRDDDVVSLEAVADNIGNGVSPPKEKIEVMNADLGYDEAAPHLLRRRVLNN</sequence>
<dbReference type="EMBL" id="JANQDX010000018">
    <property type="protein sequence ID" value="KAL0906140.1"/>
    <property type="molecule type" value="Genomic_DNA"/>
</dbReference>
<keyword evidence="2" id="KW-1185">Reference proteome</keyword>
<proteinExistence type="predicted"/>
<organism evidence="1 2">
    <name type="scientific">Dendrobium thyrsiflorum</name>
    <name type="common">Pinecone-like raceme dendrobium</name>
    <name type="synonym">Orchid</name>
    <dbReference type="NCBI Taxonomy" id="117978"/>
    <lineage>
        <taxon>Eukaryota</taxon>
        <taxon>Viridiplantae</taxon>
        <taxon>Streptophyta</taxon>
        <taxon>Embryophyta</taxon>
        <taxon>Tracheophyta</taxon>
        <taxon>Spermatophyta</taxon>
        <taxon>Magnoliopsida</taxon>
        <taxon>Liliopsida</taxon>
        <taxon>Asparagales</taxon>
        <taxon>Orchidaceae</taxon>
        <taxon>Epidendroideae</taxon>
        <taxon>Malaxideae</taxon>
        <taxon>Dendrobiinae</taxon>
        <taxon>Dendrobium</taxon>
    </lineage>
</organism>
<dbReference type="AlphaFoldDB" id="A0ABD0U2U4"/>
<evidence type="ECO:0008006" key="3">
    <source>
        <dbReference type="Google" id="ProtNLM"/>
    </source>
</evidence>
<accession>A0ABD0U2U4</accession>
<name>A0ABD0U2U4_DENTH</name>
<reference evidence="1 2" key="1">
    <citation type="journal article" date="2024" name="Plant Biotechnol. J.">
        <title>Dendrobium thyrsiflorum genome and its molecular insights into genes involved in important horticultural traits.</title>
        <authorList>
            <person name="Chen B."/>
            <person name="Wang J.Y."/>
            <person name="Zheng P.J."/>
            <person name="Li K.L."/>
            <person name="Liang Y.M."/>
            <person name="Chen X.F."/>
            <person name="Zhang C."/>
            <person name="Zhao X."/>
            <person name="He X."/>
            <person name="Zhang G.Q."/>
            <person name="Liu Z.J."/>
            <person name="Xu Q."/>
        </authorList>
    </citation>
    <scope>NUCLEOTIDE SEQUENCE [LARGE SCALE GENOMIC DNA]</scope>
    <source>
        <strain evidence="1">GZMU011</strain>
    </source>
</reference>
<dbReference type="InterPro" id="IPR040256">
    <property type="entry name" value="At4g02000-like"/>
</dbReference>